<dbReference type="Pfam" id="PF04258">
    <property type="entry name" value="Peptidase_A22B"/>
    <property type="match status" value="1"/>
</dbReference>
<dbReference type="OrthoDB" id="29661at2759"/>
<keyword evidence="3 9" id="KW-0812">Transmembrane</keyword>
<evidence type="ECO:0000256" key="2">
    <source>
        <dbReference type="ARBA" id="ARBA00006859"/>
    </source>
</evidence>
<feature type="region of interest" description="Disordered" evidence="8">
    <location>
        <begin position="63"/>
        <end position="83"/>
    </location>
</feature>
<dbReference type="GeneID" id="28851206"/>
<feature type="transmembrane region" description="Helical" evidence="9">
    <location>
        <begin position="236"/>
        <end position="253"/>
    </location>
</feature>
<gene>
    <name evidence="10" type="ORF">VFPPC_08521</name>
</gene>
<feature type="region of interest" description="Disordered" evidence="8">
    <location>
        <begin position="518"/>
        <end position="547"/>
    </location>
</feature>
<dbReference type="EMBL" id="LSBJ02000004">
    <property type="protein sequence ID" value="OAQ67053.1"/>
    <property type="molecule type" value="Genomic_DNA"/>
</dbReference>
<keyword evidence="4" id="KW-0378">Hydrolase</keyword>
<evidence type="ECO:0000313" key="10">
    <source>
        <dbReference type="EMBL" id="OAQ67053.1"/>
    </source>
</evidence>
<organism evidence="10 11">
    <name type="scientific">Pochonia chlamydosporia 170</name>
    <dbReference type="NCBI Taxonomy" id="1380566"/>
    <lineage>
        <taxon>Eukaryota</taxon>
        <taxon>Fungi</taxon>
        <taxon>Dikarya</taxon>
        <taxon>Ascomycota</taxon>
        <taxon>Pezizomycotina</taxon>
        <taxon>Sordariomycetes</taxon>
        <taxon>Hypocreomycetidae</taxon>
        <taxon>Hypocreales</taxon>
        <taxon>Clavicipitaceae</taxon>
        <taxon>Pochonia</taxon>
    </lineage>
</organism>
<evidence type="ECO:0000256" key="3">
    <source>
        <dbReference type="ARBA" id="ARBA00022692"/>
    </source>
</evidence>
<feature type="transmembrane region" description="Helical" evidence="9">
    <location>
        <begin position="259"/>
        <end position="279"/>
    </location>
</feature>
<keyword evidence="6 9" id="KW-1133">Transmembrane helix</keyword>
<evidence type="ECO:0000313" key="11">
    <source>
        <dbReference type="Proteomes" id="UP000078397"/>
    </source>
</evidence>
<keyword evidence="5" id="KW-0256">Endoplasmic reticulum</keyword>
<dbReference type="GO" id="GO:0098554">
    <property type="term" value="C:cytoplasmic side of endoplasmic reticulum membrane"/>
    <property type="evidence" value="ECO:0007669"/>
    <property type="project" value="TreeGrafter"/>
</dbReference>
<feature type="transmembrane region" description="Helical" evidence="9">
    <location>
        <begin position="327"/>
        <end position="345"/>
    </location>
</feature>
<dbReference type="AlphaFoldDB" id="A0A179FPQ3"/>
<name>A0A179FPQ3_METCM</name>
<feature type="transmembrane region" description="Helical" evidence="9">
    <location>
        <begin position="122"/>
        <end position="140"/>
    </location>
</feature>
<dbReference type="GO" id="GO:0006465">
    <property type="term" value="P:signal peptide processing"/>
    <property type="evidence" value="ECO:0007669"/>
    <property type="project" value="TreeGrafter"/>
</dbReference>
<evidence type="ECO:0000256" key="9">
    <source>
        <dbReference type="SAM" id="Phobius"/>
    </source>
</evidence>
<dbReference type="Proteomes" id="UP000078397">
    <property type="component" value="Unassembled WGS sequence"/>
</dbReference>
<feature type="transmembrane region" description="Helical" evidence="9">
    <location>
        <begin position="37"/>
        <end position="55"/>
    </location>
</feature>
<proteinExistence type="inferred from homology"/>
<comment type="similarity">
    <text evidence="2">Belongs to the peptidase A22B family.</text>
</comment>
<accession>A0A179FPQ3</accession>
<keyword evidence="7 9" id="KW-0472">Membrane</keyword>
<dbReference type="GO" id="GO:0098553">
    <property type="term" value="C:lumenal side of endoplasmic reticulum membrane"/>
    <property type="evidence" value="ECO:0007669"/>
    <property type="project" value="TreeGrafter"/>
</dbReference>
<evidence type="ECO:0000256" key="4">
    <source>
        <dbReference type="ARBA" id="ARBA00022801"/>
    </source>
</evidence>
<protein>
    <submittedName>
        <fullName evidence="10">Intramembrane protease 2</fullName>
    </submittedName>
</protein>
<dbReference type="RefSeq" id="XP_018144140.1">
    <property type="nucleotide sequence ID" value="XM_018287212.1"/>
</dbReference>
<comment type="caution">
    <text evidence="10">The sequence shown here is derived from an EMBL/GenBank/DDBJ whole genome shotgun (WGS) entry which is preliminary data.</text>
</comment>
<dbReference type="PANTHER" id="PTHR12174:SF23">
    <property type="entry name" value="MINOR HISTOCOMPATIBILITY ANTIGEN H13"/>
    <property type="match status" value="1"/>
</dbReference>
<dbReference type="InterPro" id="IPR006639">
    <property type="entry name" value="Preselin/SPP"/>
</dbReference>
<dbReference type="InterPro" id="IPR007369">
    <property type="entry name" value="Peptidase_A22B_SPP"/>
</dbReference>
<feature type="transmembrane region" description="Helical" evidence="9">
    <location>
        <begin position="457"/>
        <end position="475"/>
    </location>
</feature>
<dbReference type="GO" id="GO:0033619">
    <property type="term" value="P:membrane protein proteolysis"/>
    <property type="evidence" value="ECO:0007669"/>
    <property type="project" value="TreeGrafter"/>
</dbReference>
<evidence type="ECO:0000256" key="7">
    <source>
        <dbReference type="ARBA" id="ARBA00023136"/>
    </source>
</evidence>
<keyword evidence="11" id="KW-1185">Reference proteome</keyword>
<dbReference type="SMART" id="SM00730">
    <property type="entry name" value="PSN"/>
    <property type="match status" value="1"/>
</dbReference>
<feature type="transmembrane region" description="Helical" evidence="9">
    <location>
        <begin position="92"/>
        <end position="110"/>
    </location>
</feature>
<reference evidence="10 11" key="1">
    <citation type="journal article" date="2016" name="PLoS Pathog.">
        <title>Biosynthesis of antibiotic leucinostatins in bio-control fungus Purpureocillium lilacinum and their inhibition on phytophthora revealed by genome mining.</title>
        <authorList>
            <person name="Wang G."/>
            <person name="Liu Z."/>
            <person name="Lin R."/>
            <person name="Li E."/>
            <person name="Mao Z."/>
            <person name="Ling J."/>
            <person name="Yang Y."/>
            <person name="Yin W.B."/>
            <person name="Xie B."/>
        </authorList>
    </citation>
    <scope>NUCLEOTIDE SEQUENCE [LARGE SCALE GENOMIC DNA]</scope>
    <source>
        <strain evidence="10">170</strain>
    </source>
</reference>
<comment type="subcellular location">
    <subcellularLocation>
        <location evidence="1">Endoplasmic reticulum membrane</location>
        <topology evidence="1">Multi-pass membrane protein</topology>
    </subcellularLocation>
</comment>
<feature type="transmembrane region" description="Helical" evidence="9">
    <location>
        <begin position="286"/>
        <end position="307"/>
    </location>
</feature>
<evidence type="ECO:0000256" key="8">
    <source>
        <dbReference type="SAM" id="MobiDB-lite"/>
    </source>
</evidence>
<dbReference type="PANTHER" id="PTHR12174">
    <property type="entry name" value="SIGNAL PEPTIDE PEPTIDASE"/>
    <property type="match status" value="1"/>
</dbReference>
<evidence type="ECO:0000256" key="1">
    <source>
        <dbReference type="ARBA" id="ARBA00004477"/>
    </source>
</evidence>
<sequence>MASNSTAALGPLDTLNTTTNSTITSTSPLSFFQDLDFMILELKLVLSALGIIYLGSHAAIRRPPSASPPKKKPGQKSEDDDRFSQGLEPSDAIMFPIMAAITLVGLYYLIQWLKDPAILNKILRYYMSTMSVASVLTLYAHGMDVGTSFIFPSYWRGRDGSLRKVDQRNKTVQVCDDFGNAGAVTEMNPFPGPLGIFAATERAKKAAWELRSLFTRNWTIKLFIHGMGEESAKIRFSHMMALLFSLMTALVYFSTESAFLSNMLGYGMCYGSFLILSPTDFLTGSLVLWGLFFYDIFMVFYTPYMITVATTLEVPIKLTFEAASRKSILGLGDIVIPGMVIGWALRLDLWLHYVRKIKYESTDLTIVEMEPSSGEIVKRSETKHKEVKARYIDVKNKWGEGLWTRESLFLSRPSQLPVELAGARFNKTYFHASMIGYALGMGVTLAMLLVFKRGQPALLYLVPGVLGSLVFTALVRGEWKDMWKYTEDGSLDVEDVIVDLDWEGKAIKTIGPLEDGVVDTTKDKNKNKKGEEKKKKGGDEKETDEEVEVRKYADTWGHKVFSLSIEVPPESEEA</sequence>
<feature type="transmembrane region" description="Helical" evidence="9">
    <location>
        <begin position="434"/>
        <end position="451"/>
    </location>
</feature>
<dbReference type="GO" id="GO:0042500">
    <property type="term" value="F:aspartic endopeptidase activity, intramembrane cleaving"/>
    <property type="evidence" value="ECO:0007669"/>
    <property type="project" value="InterPro"/>
</dbReference>
<dbReference type="STRING" id="1380566.A0A179FPQ3"/>
<evidence type="ECO:0000256" key="5">
    <source>
        <dbReference type="ARBA" id="ARBA00022824"/>
    </source>
</evidence>
<dbReference type="KEGG" id="pchm:VFPPC_08521"/>
<evidence type="ECO:0000256" key="6">
    <source>
        <dbReference type="ARBA" id="ARBA00022989"/>
    </source>
</evidence>
<keyword evidence="10" id="KW-0645">Protease</keyword>
<feature type="compositionally biased region" description="Basic and acidic residues" evidence="8">
    <location>
        <begin position="520"/>
        <end position="540"/>
    </location>
</feature>